<sequence length="178" mass="18959">MFLRRPELLGDLVEFVGLGLLCRVRVLGTSVDLQLLELLCSKLVLGQHALNSLLNRANGVGLKQLCVVHGLQTAGVTRVAVCTLLLELCTGQGDLLSVHDDNEVTGVNVGSKSRLVLTAQQDSGLACEAAENNVGGVNDVPLALDFAGLGSISAQNIGLCLEMYIRRLVGYRAFYLRA</sequence>
<dbReference type="EMBL" id="AP011540">
    <property type="protein sequence ID" value="BAI64342.1"/>
    <property type="molecule type" value="Genomic_DNA"/>
</dbReference>
<dbReference type="Proteomes" id="UP000001883">
    <property type="component" value="Chromosome"/>
</dbReference>
<evidence type="ECO:0000313" key="2">
    <source>
        <dbReference type="Proteomes" id="UP000001883"/>
    </source>
</evidence>
<proteinExistence type="predicted"/>
<reference evidence="1 2" key="2">
    <citation type="journal article" date="2010" name="J Osaka Dent Univ">
        <title>Isolation and identification of Rothia mucilaginosa from persistent apical periodontitis lesions.</title>
        <authorList>
            <person name="Yamane K."/>
            <person name="Yoshida M."/>
            <person name="Fujihira T."/>
            <person name="Baba T."/>
            <person name="Tsuji N."/>
            <person name="Hayashi H."/>
            <person name="Sugimori C."/>
            <person name="Yamanaka T."/>
            <person name="Mashimo C."/>
            <person name="Nambu T."/>
            <person name="Kawai H."/>
            <person name="Fukushima H."/>
        </authorList>
    </citation>
    <scope>NUCLEOTIDE SEQUENCE [LARGE SCALE GENOMIC DNA]</scope>
    <source>
        <strain evidence="1 2">DY-18</strain>
    </source>
</reference>
<organism evidence="1 2">
    <name type="scientific">Rothia mucilaginosa (strain DY-18)</name>
    <name type="common">Stomatococcus mucilaginosus</name>
    <dbReference type="NCBI Taxonomy" id="680646"/>
    <lineage>
        <taxon>Bacteria</taxon>
        <taxon>Bacillati</taxon>
        <taxon>Actinomycetota</taxon>
        <taxon>Actinomycetes</taxon>
        <taxon>Micrococcales</taxon>
        <taxon>Micrococcaceae</taxon>
        <taxon>Rothia</taxon>
    </lineage>
</organism>
<accession>D2NRR6</accession>
<name>D2NRR6_ROTMD</name>
<dbReference type="AlphaFoldDB" id="D2NRR6"/>
<dbReference type="HOGENOM" id="CLU_1509505_0_0_11"/>
<reference evidence="1 2" key="3">
    <citation type="journal article" date="2010" name="Sequencing">
        <title>Complete Genome Sequence of Rothia mucilaginosa DY-18: A Clinical Isolate with Dense Meshwork-Like Structures from a Persistent Apical Periodontitis Lesion.</title>
        <authorList>
            <person name="Yamane K."/>
            <person name="Nambu T."/>
            <person name="Yamanaka T."/>
            <person name="Mashimo C."/>
            <person name="Sugimori C."/>
            <person name="Leung K.-P."/>
            <person name="Fukushima H."/>
        </authorList>
    </citation>
    <scope>NUCLEOTIDE SEQUENCE [LARGE SCALE GENOMIC DNA]</scope>
    <source>
        <strain evidence="1 2">DY-18</strain>
    </source>
</reference>
<keyword evidence="2" id="KW-1185">Reference proteome</keyword>
<reference evidence="2" key="1">
    <citation type="submission" date="2009-07" db="EMBL/GenBank/DDBJ databases">
        <title>Complete genome sequence of Rothia mucilaginosa DJ.</title>
        <authorList>
            <person name="Yamane K."/>
            <person name="Nambu T."/>
            <person name="Mashimo C."/>
            <person name="Sugimori C."/>
            <person name="Yamanaka T."/>
            <person name="Leung K."/>
            <person name="Fukushima H."/>
        </authorList>
    </citation>
    <scope>NUCLEOTIDE SEQUENCE [LARGE SCALE GENOMIC DNA]</scope>
    <source>
        <strain evidence="2">DY-18</strain>
    </source>
</reference>
<evidence type="ECO:0000313" key="1">
    <source>
        <dbReference type="EMBL" id="BAI64342.1"/>
    </source>
</evidence>
<dbReference type="KEGG" id="rmu:RMDY18_05100"/>
<protein>
    <submittedName>
        <fullName evidence="1">Predicted ATPase of the PP-loop superfamily implicated in cell cycle control</fullName>
    </submittedName>
</protein>
<gene>
    <name evidence="1" type="ordered locus">RMDY18_05100</name>
</gene>